<dbReference type="Proteomes" id="UP001378188">
    <property type="component" value="Unassembled WGS sequence"/>
</dbReference>
<comment type="catalytic activity">
    <reaction evidence="1 8">
        <text>GTP + H2O = 7,8-dihydroneopterin 3'-triphosphate + formate + H(+)</text>
        <dbReference type="Rhea" id="RHEA:17473"/>
        <dbReference type="ChEBI" id="CHEBI:15377"/>
        <dbReference type="ChEBI" id="CHEBI:15378"/>
        <dbReference type="ChEBI" id="CHEBI:15740"/>
        <dbReference type="ChEBI" id="CHEBI:37565"/>
        <dbReference type="ChEBI" id="CHEBI:58462"/>
        <dbReference type="EC" id="3.5.4.16"/>
    </reaction>
</comment>
<evidence type="ECO:0000256" key="3">
    <source>
        <dbReference type="ARBA" id="ARBA00008085"/>
    </source>
</evidence>
<feature type="compositionally biased region" description="Basic and acidic residues" evidence="9">
    <location>
        <begin position="14"/>
        <end position="27"/>
    </location>
</feature>
<dbReference type="NCBIfam" id="NF006825">
    <property type="entry name" value="PRK09347.1-2"/>
    <property type="match status" value="1"/>
</dbReference>
<feature type="binding site" evidence="8">
    <location>
        <position position="103"/>
    </location>
    <ligand>
        <name>Zn(2+)</name>
        <dbReference type="ChEBI" id="CHEBI:29105"/>
    </ligand>
</feature>
<dbReference type="PANTHER" id="PTHR11109:SF7">
    <property type="entry name" value="GTP CYCLOHYDROLASE 1"/>
    <property type="match status" value="1"/>
</dbReference>
<proteinExistence type="inferred from homology"/>
<evidence type="ECO:0000256" key="7">
    <source>
        <dbReference type="ARBA" id="ARBA00023134"/>
    </source>
</evidence>
<dbReference type="GO" id="GO:0006729">
    <property type="term" value="P:tetrahydrobiopterin biosynthetic process"/>
    <property type="evidence" value="ECO:0007669"/>
    <property type="project" value="TreeGrafter"/>
</dbReference>
<keyword evidence="8" id="KW-0479">Metal-binding</keyword>
<comment type="caution">
    <text evidence="11">The sequence shown here is derived from an EMBL/GenBank/DDBJ whole genome shotgun (WGS) entry which is preliminary data.</text>
</comment>
<dbReference type="EMBL" id="JAZHOF010000012">
    <property type="protein sequence ID" value="MEJ8574529.1"/>
    <property type="molecule type" value="Genomic_DNA"/>
</dbReference>
<evidence type="ECO:0000313" key="12">
    <source>
        <dbReference type="Proteomes" id="UP001378188"/>
    </source>
</evidence>
<evidence type="ECO:0000256" key="8">
    <source>
        <dbReference type="HAMAP-Rule" id="MF_00223"/>
    </source>
</evidence>
<feature type="region of interest" description="Disordered" evidence="9">
    <location>
        <begin position="1"/>
        <end position="27"/>
    </location>
</feature>
<name>A0AAW9RLP5_9HYPH</name>
<comment type="subunit">
    <text evidence="4">Toroid-shaped homodecamer, composed of two pentamers of five dimers.</text>
</comment>
<keyword evidence="6 8" id="KW-0378">Hydrolase</keyword>
<evidence type="ECO:0000256" key="6">
    <source>
        <dbReference type="ARBA" id="ARBA00022801"/>
    </source>
</evidence>
<dbReference type="RefSeq" id="WP_340332302.1">
    <property type="nucleotide sequence ID" value="NZ_JAZHOF010000012.1"/>
</dbReference>
<evidence type="ECO:0000256" key="2">
    <source>
        <dbReference type="ARBA" id="ARBA00005080"/>
    </source>
</evidence>
<dbReference type="Pfam" id="PF01227">
    <property type="entry name" value="GTP_cyclohydroI"/>
    <property type="match status" value="1"/>
</dbReference>
<dbReference type="NCBIfam" id="TIGR00063">
    <property type="entry name" value="folE"/>
    <property type="match status" value="1"/>
</dbReference>
<dbReference type="GO" id="GO:0006730">
    <property type="term" value="P:one-carbon metabolic process"/>
    <property type="evidence" value="ECO:0007669"/>
    <property type="project" value="UniProtKB-UniRule"/>
</dbReference>
<dbReference type="InterPro" id="IPR020602">
    <property type="entry name" value="GTP_CycHdrlase_I_dom"/>
</dbReference>
<dbReference type="EC" id="3.5.4.16" evidence="8"/>
<dbReference type="GO" id="GO:0008270">
    <property type="term" value="F:zinc ion binding"/>
    <property type="evidence" value="ECO:0007669"/>
    <property type="project" value="UniProtKB-UniRule"/>
</dbReference>
<comment type="similarity">
    <text evidence="3 8">Belongs to the GTP cyclohydrolase I family.</text>
</comment>
<evidence type="ECO:0000256" key="9">
    <source>
        <dbReference type="SAM" id="MobiDB-lite"/>
    </source>
</evidence>
<dbReference type="FunFam" id="1.10.286.10:FF:000001">
    <property type="entry name" value="GTP cyclohydrolase 1"/>
    <property type="match status" value="1"/>
</dbReference>
<dbReference type="AlphaFoldDB" id="A0AAW9RLP5"/>
<keyword evidence="8" id="KW-0862">Zinc</keyword>
<evidence type="ECO:0000259" key="10">
    <source>
        <dbReference type="Pfam" id="PF01227"/>
    </source>
</evidence>
<evidence type="ECO:0000256" key="1">
    <source>
        <dbReference type="ARBA" id="ARBA00001052"/>
    </source>
</evidence>
<dbReference type="FunFam" id="3.30.1130.10:FF:000001">
    <property type="entry name" value="GTP cyclohydrolase 1"/>
    <property type="match status" value="1"/>
</dbReference>
<dbReference type="NCBIfam" id="NF006826">
    <property type="entry name" value="PRK09347.1-3"/>
    <property type="match status" value="1"/>
</dbReference>
<evidence type="ECO:0000256" key="5">
    <source>
        <dbReference type="ARBA" id="ARBA00022563"/>
    </source>
</evidence>
<gene>
    <name evidence="8 11" type="primary">folE</name>
    <name evidence="11" type="ORF">V3328_23825</name>
</gene>
<organism evidence="11 12">
    <name type="scientific">Microbaculum marinum</name>
    <dbReference type="NCBI Taxonomy" id="1764581"/>
    <lineage>
        <taxon>Bacteria</taxon>
        <taxon>Pseudomonadati</taxon>
        <taxon>Pseudomonadota</taxon>
        <taxon>Alphaproteobacteria</taxon>
        <taxon>Hyphomicrobiales</taxon>
        <taxon>Tepidamorphaceae</taxon>
        <taxon>Microbaculum</taxon>
    </lineage>
</organism>
<dbReference type="Gene3D" id="3.30.1130.10">
    <property type="match status" value="1"/>
</dbReference>
<dbReference type="PANTHER" id="PTHR11109">
    <property type="entry name" value="GTP CYCLOHYDROLASE I"/>
    <property type="match status" value="1"/>
</dbReference>
<keyword evidence="12" id="KW-1185">Reference proteome</keyword>
<dbReference type="InterPro" id="IPR018234">
    <property type="entry name" value="GTP_CycHdrlase_I_CS"/>
</dbReference>
<evidence type="ECO:0000256" key="4">
    <source>
        <dbReference type="ARBA" id="ARBA00011857"/>
    </source>
</evidence>
<dbReference type="PROSITE" id="PS00859">
    <property type="entry name" value="GTP_CYCLOHYDROL_1_1"/>
    <property type="match status" value="1"/>
</dbReference>
<dbReference type="HAMAP" id="MF_00223">
    <property type="entry name" value="FolE"/>
    <property type="match status" value="1"/>
</dbReference>
<dbReference type="GO" id="GO:0005737">
    <property type="term" value="C:cytoplasm"/>
    <property type="evidence" value="ECO:0007669"/>
    <property type="project" value="TreeGrafter"/>
</dbReference>
<sequence>MDAILRNFSGGSVETRERDRGGKPSREQVEAAVRTLIAWTGDDPKREGLIDTPARVARAFEELYGGYFECPIEALSRTFEEVGGYDDIVLLRDIPFVSHCEHHMLPFTGTAHVAYYPEGRVVGLSKLARVVEIYARRLQTQENLTAQIATTIDEVLQPRGVALLLEAEHSCMSLRGVQKHGVSTVTTQFTGVFQNDPAEQERFLRLIRNR</sequence>
<comment type="subunit">
    <text evidence="8">Homopolymer.</text>
</comment>
<keyword evidence="8" id="KW-0547">Nucleotide-binding</keyword>
<dbReference type="SUPFAM" id="SSF55620">
    <property type="entry name" value="Tetrahydrobiopterin biosynthesis enzymes-like"/>
    <property type="match status" value="1"/>
</dbReference>
<feature type="domain" description="GTP cyclohydrolase I" evidence="10">
    <location>
        <begin position="30"/>
        <end position="208"/>
    </location>
</feature>
<dbReference type="InterPro" id="IPR001474">
    <property type="entry name" value="GTP_CycHdrlase_I"/>
</dbReference>
<dbReference type="GO" id="GO:0005525">
    <property type="term" value="F:GTP binding"/>
    <property type="evidence" value="ECO:0007669"/>
    <property type="project" value="UniProtKB-KW"/>
</dbReference>
<evidence type="ECO:0000313" key="11">
    <source>
        <dbReference type="EMBL" id="MEJ8574529.1"/>
    </source>
</evidence>
<reference evidence="11 12" key="1">
    <citation type="submission" date="2024-02" db="EMBL/GenBank/DDBJ databases">
        <title>Genome analysis and characterization of Microbaculum marinisediminis sp. nov., isolated from marine sediment.</title>
        <authorList>
            <person name="Du Z.-J."/>
            <person name="Ye Y.-Q."/>
            <person name="Zhang Z.-R."/>
            <person name="Yuan S.-M."/>
            <person name="Zhang X.-Y."/>
        </authorList>
    </citation>
    <scope>NUCLEOTIDE SEQUENCE [LARGE SCALE GENOMIC DNA]</scope>
    <source>
        <strain evidence="11 12">SDUM1044001</strain>
    </source>
</reference>
<keyword evidence="5 8" id="KW-0554">One-carbon metabolism</keyword>
<dbReference type="PROSITE" id="PS00860">
    <property type="entry name" value="GTP_CYCLOHYDROL_1_2"/>
    <property type="match status" value="1"/>
</dbReference>
<protein>
    <recommendedName>
        <fullName evidence="8">GTP cyclohydrolase 1</fullName>
        <ecNumber evidence="8">3.5.4.16</ecNumber>
    </recommendedName>
    <alternativeName>
        <fullName evidence="8">GTP cyclohydrolase I</fullName>
        <shortName evidence="8">GTP-CH-I</shortName>
    </alternativeName>
</protein>
<keyword evidence="7 8" id="KW-0342">GTP-binding</keyword>
<feature type="binding site" evidence="8">
    <location>
        <position position="100"/>
    </location>
    <ligand>
        <name>Zn(2+)</name>
        <dbReference type="ChEBI" id="CHEBI:29105"/>
    </ligand>
</feature>
<comment type="pathway">
    <text evidence="2 8">Cofactor biosynthesis; 7,8-dihydroneopterin triphosphate biosynthesis; 7,8-dihydroneopterin triphosphate from GTP: step 1/1.</text>
</comment>
<accession>A0AAW9RLP5</accession>
<dbReference type="GO" id="GO:0003934">
    <property type="term" value="F:GTP cyclohydrolase I activity"/>
    <property type="evidence" value="ECO:0007669"/>
    <property type="project" value="UniProtKB-UniRule"/>
</dbReference>
<dbReference type="InterPro" id="IPR043134">
    <property type="entry name" value="GTP-CH-I_N"/>
</dbReference>
<feature type="binding site" evidence="8">
    <location>
        <position position="171"/>
    </location>
    <ligand>
        <name>Zn(2+)</name>
        <dbReference type="ChEBI" id="CHEBI:29105"/>
    </ligand>
</feature>
<dbReference type="Gene3D" id="1.10.286.10">
    <property type="match status" value="1"/>
</dbReference>
<dbReference type="InterPro" id="IPR043133">
    <property type="entry name" value="GTP-CH-I_C/QueF"/>
</dbReference>
<dbReference type="GO" id="GO:0046654">
    <property type="term" value="P:tetrahydrofolate biosynthetic process"/>
    <property type="evidence" value="ECO:0007669"/>
    <property type="project" value="UniProtKB-UniRule"/>
</dbReference>